<dbReference type="Proteomes" id="UP001218188">
    <property type="component" value="Unassembled WGS sequence"/>
</dbReference>
<keyword evidence="3" id="KW-1185">Reference proteome</keyword>
<evidence type="ECO:0000313" key="2">
    <source>
        <dbReference type="EMBL" id="KAJ7025832.1"/>
    </source>
</evidence>
<gene>
    <name evidence="2" type="ORF">C8F04DRAFT_1298947</name>
</gene>
<comment type="caution">
    <text evidence="2">The sequence shown here is derived from an EMBL/GenBank/DDBJ whole genome shotgun (WGS) entry which is preliminary data.</text>
</comment>
<protein>
    <recommendedName>
        <fullName evidence="4">F-box domain-containing protein</fullName>
    </recommendedName>
</protein>
<dbReference type="Gene3D" id="1.20.1280.50">
    <property type="match status" value="1"/>
</dbReference>
<evidence type="ECO:0000256" key="1">
    <source>
        <dbReference type="SAM" id="Coils"/>
    </source>
</evidence>
<evidence type="ECO:0008006" key="4">
    <source>
        <dbReference type="Google" id="ProtNLM"/>
    </source>
</evidence>
<dbReference type="SUPFAM" id="SSF52047">
    <property type="entry name" value="RNI-like"/>
    <property type="match status" value="1"/>
</dbReference>
<sequence length="502" mass="55952">MSSAADALSLQLELLSITQNPPLPSEVSLARIIVSKAKEDLRNLKTKIAELKLQEQRLQDHLDHHERIIFSINRLPTELLSLIFLLAVPSLPLEHNPPPATVQSPWLVSQVCKLWREIALTSQLLWAFPIVFPTTQSPSQLKLHLERAGNTGLHPFLTGSSRGRYFPRLLGSVMEHSPQWVTLILSFDWTPLQDRLAALKGHVGRLKELQIDGIWGEESDAALGEGQRLTAFAVAPQLRTVKIRNVCEPAVSLYLPWHQLTEYRALGSAHEHLSVLKLCSNLVTLDLSFPTAVTIPQGSPVQAVLPHLVHLHIGDAEFLRVMCLPILEEIIIQRTDPDGDALLPLLDLIRLDRPLLRNISLVHSVLVTPTLVTILQESPTITALRIHVRRGDTAAVDELLRQLTLTPDVNHTSTAAARLAPNLTTLEFNGRGTFDQARFASMLESRWRGRGCAQIRRVVVRSTNKAALTSKTMQRLRALAREGLHVSVKAFSFFTDDVIEPT</sequence>
<name>A0AAD6SEN0_9AGAR</name>
<proteinExistence type="predicted"/>
<dbReference type="InterPro" id="IPR032675">
    <property type="entry name" value="LRR_dom_sf"/>
</dbReference>
<keyword evidence="1" id="KW-0175">Coiled coil</keyword>
<organism evidence="2 3">
    <name type="scientific">Mycena alexandri</name>
    <dbReference type="NCBI Taxonomy" id="1745969"/>
    <lineage>
        <taxon>Eukaryota</taxon>
        <taxon>Fungi</taxon>
        <taxon>Dikarya</taxon>
        <taxon>Basidiomycota</taxon>
        <taxon>Agaricomycotina</taxon>
        <taxon>Agaricomycetes</taxon>
        <taxon>Agaricomycetidae</taxon>
        <taxon>Agaricales</taxon>
        <taxon>Marasmiineae</taxon>
        <taxon>Mycenaceae</taxon>
        <taxon>Mycena</taxon>
    </lineage>
</organism>
<dbReference type="EMBL" id="JARJCM010000148">
    <property type="protein sequence ID" value="KAJ7025832.1"/>
    <property type="molecule type" value="Genomic_DNA"/>
</dbReference>
<reference evidence="2" key="1">
    <citation type="submission" date="2023-03" db="EMBL/GenBank/DDBJ databases">
        <title>Massive genome expansion in bonnet fungi (Mycena s.s.) driven by repeated elements and novel gene families across ecological guilds.</title>
        <authorList>
            <consortium name="Lawrence Berkeley National Laboratory"/>
            <person name="Harder C.B."/>
            <person name="Miyauchi S."/>
            <person name="Viragh M."/>
            <person name="Kuo A."/>
            <person name="Thoen E."/>
            <person name="Andreopoulos B."/>
            <person name="Lu D."/>
            <person name="Skrede I."/>
            <person name="Drula E."/>
            <person name="Henrissat B."/>
            <person name="Morin E."/>
            <person name="Kohler A."/>
            <person name="Barry K."/>
            <person name="LaButti K."/>
            <person name="Morin E."/>
            <person name="Salamov A."/>
            <person name="Lipzen A."/>
            <person name="Mereny Z."/>
            <person name="Hegedus B."/>
            <person name="Baldrian P."/>
            <person name="Stursova M."/>
            <person name="Weitz H."/>
            <person name="Taylor A."/>
            <person name="Grigoriev I.V."/>
            <person name="Nagy L.G."/>
            <person name="Martin F."/>
            <person name="Kauserud H."/>
        </authorList>
    </citation>
    <scope>NUCLEOTIDE SEQUENCE</scope>
    <source>
        <strain evidence="2">CBHHK200</strain>
    </source>
</reference>
<evidence type="ECO:0000313" key="3">
    <source>
        <dbReference type="Proteomes" id="UP001218188"/>
    </source>
</evidence>
<feature type="coiled-coil region" evidence="1">
    <location>
        <begin position="34"/>
        <end position="68"/>
    </location>
</feature>
<accession>A0AAD6SEN0</accession>
<dbReference type="AlphaFoldDB" id="A0AAD6SEN0"/>
<dbReference type="Gene3D" id="3.80.10.10">
    <property type="entry name" value="Ribonuclease Inhibitor"/>
    <property type="match status" value="1"/>
</dbReference>